<gene>
    <name evidence="1" type="ORF">TVAG_043760</name>
</gene>
<reference evidence="1" key="2">
    <citation type="journal article" date="2007" name="Science">
        <title>Draft genome sequence of the sexually transmitted pathogen Trichomonas vaginalis.</title>
        <authorList>
            <person name="Carlton J.M."/>
            <person name="Hirt R.P."/>
            <person name="Silva J.C."/>
            <person name="Delcher A.L."/>
            <person name="Schatz M."/>
            <person name="Zhao Q."/>
            <person name="Wortman J.R."/>
            <person name="Bidwell S.L."/>
            <person name="Alsmark U.C.M."/>
            <person name="Besteiro S."/>
            <person name="Sicheritz-Ponten T."/>
            <person name="Noel C.J."/>
            <person name="Dacks J.B."/>
            <person name="Foster P.G."/>
            <person name="Simillion C."/>
            <person name="Van de Peer Y."/>
            <person name="Miranda-Saavedra D."/>
            <person name="Barton G.J."/>
            <person name="Westrop G.D."/>
            <person name="Mueller S."/>
            <person name="Dessi D."/>
            <person name="Fiori P.L."/>
            <person name="Ren Q."/>
            <person name="Paulsen I."/>
            <person name="Zhang H."/>
            <person name="Bastida-Corcuera F.D."/>
            <person name="Simoes-Barbosa A."/>
            <person name="Brown M.T."/>
            <person name="Hayes R.D."/>
            <person name="Mukherjee M."/>
            <person name="Okumura C.Y."/>
            <person name="Schneider R."/>
            <person name="Smith A.J."/>
            <person name="Vanacova S."/>
            <person name="Villalvazo M."/>
            <person name="Haas B.J."/>
            <person name="Pertea M."/>
            <person name="Feldblyum T.V."/>
            <person name="Utterback T.R."/>
            <person name="Shu C.L."/>
            <person name="Osoegawa K."/>
            <person name="de Jong P.J."/>
            <person name="Hrdy I."/>
            <person name="Horvathova L."/>
            <person name="Zubacova Z."/>
            <person name="Dolezal P."/>
            <person name="Malik S.B."/>
            <person name="Logsdon J.M. Jr."/>
            <person name="Henze K."/>
            <person name="Gupta A."/>
            <person name="Wang C.C."/>
            <person name="Dunne R.L."/>
            <person name="Upcroft J.A."/>
            <person name="Upcroft P."/>
            <person name="White O."/>
            <person name="Salzberg S.L."/>
            <person name="Tang P."/>
            <person name="Chiu C.-H."/>
            <person name="Lee Y.-S."/>
            <person name="Embley T.M."/>
            <person name="Coombs G.H."/>
            <person name="Mottram J.C."/>
            <person name="Tachezy J."/>
            <person name="Fraser-Liggett C.M."/>
            <person name="Johnson P.J."/>
        </authorList>
    </citation>
    <scope>NUCLEOTIDE SEQUENCE [LARGE SCALE GENOMIC DNA]</scope>
    <source>
        <strain evidence="1">G3</strain>
    </source>
</reference>
<sequence length="659" mass="72988">MDSQLTYIGWNSFSYTLINTLFLPKKLKTLYQGCIEYTEIESFTIHPENTELRIENSIVISKDNITILYPTKLTGNVNIPYGTLRIGSSSFSMCKITSINIPNTVRTIGTYVFYRTPISEVVIPDSVTDIGSYAFCTNYLKKVTLSKNITILHEACFSGAQITEIEIPPNVEQIDNWCFTGYKLTVVYLPDTVKLLNGKVFDDNVEIKFGNNSNLYINQDFLILNKQNTTVIQYLGPNKNSKIPIPSTVTTIGKNAFRNKTNLAEITFQPDSQLEVIGESAFYNCISMVFTGLPQTVKTINKYAFYQCNKLQSIRFPSVTSIGKNAFHYCIGLTSADIQLSSVDTLDDYTFIGCKLLPSINLPRNLKNLGIGVFHSCTNLNKVLFPSTLIFIKESCFQNCALNNVDLSQCVNLHEIPDRCFYNNANLQSITFPPSINTFGISSLSMTGITSFNVTSTVNTISTKTFDGCQSLTEFIINQDSVLTPSGLGVDVFRNCPKLRNIVCLSQNFHVITSALFTPDDTILIIFPPASHVSSFGLPGTVRTIGEGAFSFCYNLQSIFIPSDSLTSISARAFEGCTSHSWINIPICVRNIGNNAFKDCSSLQCGVKIENSTKAFINQIVPSSGLIKQAFTSCRVQSCARGLPKTLLSYSSFVVIIII</sequence>
<accession>A2EVB6</accession>
<keyword evidence="2" id="KW-1185">Reference proteome</keyword>
<dbReference type="VEuPathDB" id="TrichDB:TVAG_043760"/>
<protein>
    <submittedName>
        <fullName evidence="1">Leucine Rich Repeat family protein</fullName>
    </submittedName>
</protein>
<dbReference type="InterPro" id="IPR026906">
    <property type="entry name" value="LRR_5"/>
</dbReference>
<dbReference type="Pfam" id="PF13306">
    <property type="entry name" value="LRR_5"/>
    <property type="match status" value="4"/>
</dbReference>
<reference evidence="1" key="1">
    <citation type="submission" date="2006-10" db="EMBL/GenBank/DDBJ databases">
        <authorList>
            <person name="Amadeo P."/>
            <person name="Zhao Q."/>
            <person name="Wortman J."/>
            <person name="Fraser-Liggett C."/>
            <person name="Carlton J."/>
        </authorList>
    </citation>
    <scope>NUCLEOTIDE SEQUENCE</scope>
    <source>
        <strain evidence="1">G3</strain>
    </source>
</reference>
<dbReference type="Gene3D" id="3.80.10.10">
    <property type="entry name" value="Ribonuclease Inhibitor"/>
    <property type="match status" value="3"/>
</dbReference>
<dbReference type="PANTHER" id="PTHR45661:SF3">
    <property type="entry name" value="IG-LIKE DOMAIN-CONTAINING PROTEIN"/>
    <property type="match status" value="1"/>
</dbReference>
<dbReference type="EMBL" id="DS113505">
    <property type="protein sequence ID" value="EAY03430.1"/>
    <property type="molecule type" value="Genomic_DNA"/>
</dbReference>
<dbReference type="InParanoid" id="A2EVB6"/>
<dbReference type="InterPro" id="IPR053139">
    <property type="entry name" value="Surface_bspA-like"/>
</dbReference>
<dbReference type="Proteomes" id="UP000001542">
    <property type="component" value="Unassembled WGS sequence"/>
</dbReference>
<dbReference type="KEGG" id="tva:4761275"/>
<dbReference type="SUPFAM" id="SSF52058">
    <property type="entry name" value="L domain-like"/>
    <property type="match status" value="1"/>
</dbReference>
<dbReference type="RefSeq" id="XP_001315653.1">
    <property type="nucleotide sequence ID" value="XM_001315618.1"/>
</dbReference>
<name>A2EVB6_TRIV3</name>
<evidence type="ECO:0000313" key="1">
    <source>
        <dbReference type="EMBL" id="EAY03430.1"/>
    </source>
</evidence>
<dbReference type="VEuPathDB" id="TrichDB:TVAGG3_0826090"/>
<dbReference type="SMR" id="A2EVB6"/>
<dbReference type="PANTHER" id="PTHR45661">
    <property type="entry name" value="SURFACE ANTIGEN"/>
    <property type="match status" value="1"/>
</dbReference>
<dbReference type="AlphaFoldDB" id="A2EVB6"/>
<organism evidence="1 2">
    <name type="scientific">Trichomonas vaginalis (strain ATCC PRA-98 / G3)</name>
    <dbReference type="NCBI Taxonomy" id="412133"/>
    <lineage>
        <taxon>Eukaryota</taxon>
        <taxon>Metamonada</taxon>
        <taxon>Parabasalia</taxon>
        <taxon>Trichomonadida</taxon>
        <taxon>Trichomonadidae</taxon>
        <taxon>Trichomonas</taxon>
    </lineage>
</organism>
<dbReference type="InterPro" id="IPR032675">
    <property type="entry name" value="LRR_dom_sf"/>
</dbReference>
<proteinExistence type="predicted"/>
<evidence type="ECO:0000313" key="2">
    <source>
        <dbReference type="Proteomes" id="UP000001542"/>
    </source>
</evidence>